<dbReference type="EMBL" id="PQFF01000386">
    <property type="protein sequence ID" value="RHZ53698.1"/>
    <property type="molecule type" value="Genomic_DNA"/>
</dbReference>
<accession>A0A397GVL9</accession>
<name>A0A397GVL9_9GLOM</name>
<reference evidence="2 3" key="1">
    <citation type="submission" date="2018-08" db="EMBL/GenBank/DDBJ databases">
        <title>Genome and evolution of the arbuscular mycorrhizal fungus Diversispora epigaea (formerly Glomus versiforme) and its bacterial endosymbionts.</title>
        <authorList>
            <person name="Sun X."/>
            <person name="Fei Z."/>
            <person name="Harrison M."/>
        </authorList>
    </citation>
    <scope>NUCLEOTIDE SEQUENCE [LARGE SCALE GENOMIC DNA]</scope>
    <source>
        <strain evidence="2 3">IT104</strain>
    </source>
</reference>
<protein>
    <recommendedName>
        <fullName evidence="4">Prolyl 4-hydroxylase alpha subunit domain-containing protein</fullName>
    </recommendedName>
</protein>
<proteinExistence type="predicted"/>
<evidence type="ECO:0000313" key="3">
    <source>
        <dbReference type="Proteomes" id="UP000266861"/>
    </source>
</evidence>
<organism evidence="2 3">
    <name type="scientific">Diversispora epigaea</name>
    <dbReference type="NCBI Taxonomy" id="1348612"/>
    <lineage>
        <taxon>Eukaryota</taxon>
        <taxon>Fungi</taxon>
        <taxon>Fungi incertae sedis</taxon>
        <taxon>Mucoromycota</taxon>
        <taxon>Glomeromycotina</taxon>
        <taxon>Glomeromycetes</taxon>
        <taxon>Diversisporales</taxon>
        <taxon>Diversisporaceae</taxon>
        <taxon>Diversispora</taxon>
    </lineage>
</organism>
<sequence>MKQFKSWFNDNNYLSNNIKRSVFKNLLKKKWNVLLKDFSFKIEDGFIKIENDLTVSELELKNSAKLKYYRLTRQNNSLAFKNIDDKNALFQATEAVNKYYFHLMDDKAHRSKDFCKNRVEHFDAYRRFTSFPYTSVNTASDHNLAHRPCVDNLLFNNYENMYLKLRNFSWGSFAPKPFEIFLMIAINFNALSNYYWDKLDASNCLCCLVPLGNFQGGELYFPQLHTLIPLQTGQVVAFSSHYLLHDNFPLVNRIRHSVVYFVHNILFQEEDNLNNMEIDNAELNLELKTNRGLNSKTPTFTKPRKFQTKDDDDDYNNINQRRASYNYYWDKLDASNCLCCLVPLGNFQGGELYFPQLHTLIPLQTGQVVAFSSHYLLHDNFPLVNRIRHSVVYFVHNILFQEEDNLNNMEIDNAELNLELKTNRGLNSKTPTFTKPRKFQTKDDDDDYNNINQRRAS</sequence>
<dbReference type="AlphaFoldDB" id="A0A397GVL9"/>
<evidence type="ECO:0000256" key="1">
    <source>
        <dbReference type="SAM" id="MobiDB-lite"/>
    </source>
</evidence>
<gene>
    <name evidence="2" type="ORF">Glove_438g29</name>
</gene>
<dbReference type="OrthoDB" id="2535938at2759"/>
<keyword evidence="3" id="KW-1185">Reference proteome</keyword>
<dbReference type="Gene3D" id="3.60.130.30">
    <property type="match status" value="2"/>
</dbReference>
<dbReference type="Proteomes" id="UP000266861">
    <property type="component" value="Unassembled WGS sequence"/>
</dbReference>
<comment type="caution">
    <text evidence="2">The sequence shown here is derived from an EMBL/GenBank/DDBJ whole genome shotgun (WGS) entry which is preliminary data.</text>
</comment>
<evidence type="ECO:0000313" key="2">
    <source>
        <dbReference type="EMBL" id="RHZ53698.1"/>
    </source>
</evidence>
<evidence type="ECO:0008006" key="4">
    <source>
        <dbReference type="Google" id="ProtNLM"/>
    </source>
</evidence>
<feature type="region of interest" description="Disordered" evidence="1">
    <location>
        <begin position="427"/>
        <end position="457"/>
    </location>
</feature>